<comment type="caution">
    <text evidence="1">The sequence shown here is derived from an EMBL/GenBank/DDBJ whole genome shotgun (WGS) entry which is preliminary data.</text>
</comment>
<dbReference type="EMBL" id="MCFE01000646">
    <property type="protein sequence ID" value="ORX83253.1"/>
    <property type="molecule type" value="Genomic_DNA"/>
</dbReference>
<dbReference type="InParanoid" id="A0A1Y1XC13"/>
<evidence type="ECO:0000313" key="1">
    <source>
        <dbReference type="EMBL" id="ORX83253.1"/>
    </source>
</evidence>
<proteinExistence type="predicted"/>
<keyword evidence="2" id="KW-1185">Reference proteome</keyword>
<name>A0A1Y1XC13_9FUNG</name>
<evidence type="ECO:0000313" key="2">
    <source>
        <dbReference type="Proteomes" id="UP000193498"/>
    </source>
</evidence>
<organism evidence="1 2">
    <name type="scientific">Basidiobolus meristosporus CBS 931.73</name>
    <dbReference type="NCBI Taxonomy" id="1314790"/>
    <lineage>
        <taxon>Eukaryota</taxon>
        <taxon>Fungi</taxon>
        <taxon>Fungi incertae sedis</taxon>
        <taxon>Zoopagomycota</taxon>
        <taxon>Entomophthoromycotina</taxon>
        <taxon>Basidiobolomycetes</taxon>
        <taxon>Basidiobolales</taxon>
        <taxon>Basidiobolaceae</taxon>
        <taxon>Basidiobolus</taxon>
    </lineage>
</organism>
<gene>
    <name evidence="1" type="ORF">K493DRAFT_361137</name>
</gene>
<dbReference type="Proteomes" id="UP000193498">
    <property type="component" value="Unassembled WGS sequence"/>
</dbReference>
<reference evidence="1 2" key="1">
    <citation type="submission" date="2016-07" db="EMBL/GenBank/DDBJ databases">
        <title>Pervasive Adenine N6-methylation of Active Genes in Fungi.</title>
        <authorList>
            <consortium name="DOE Joint Genome Institute"/>
            <person name="Mondo S.J."/>
            <person name="Dannebaum R.O."/>
            <person name="Kuo R.C."/>
            <person name="Labutti K."/>
            <person name="Haridas S."/>
            <person name="Kuo A."/>
            <person name="Salamov A."/>
            <person name="Ahrendt S.R."/>
            <person name="Lipzen A."/>
            <person name="Sullivan W."/>
            <person name="Andreopoulos W.B."/>
            <person name="Clum A."/>
            <person name="Lindquist E."/>
            <person name="Daum C."/>
            <person name="Ramamoorthy G.K."/>
            <person name="Gryganskyi A."/>
            <person name="Culley D."/>
            <person name="Magnuson J.K."/>
            <person name="James T.Y."/>
            <person name="O'Malley M.A."/>
            <person name="Stajich J.E."/>
            <person name="Spatafora J.W."/>
            <person name="Visel A."/>
            <person name="Grigoriev I.V."/>
        </authorList>
    </citation>
    <scope>NUCLEOTIDE SEQUENCE [LARGE SCALE GENOMIC DNA]</scope>
    <source>
        <strain evidence="1 2">CBS 931.73</strain>
    </source>
</reference>
<sequence>MKERPSTIQSGIFIESPLRSPSRKFFPAFQLHQAMALNTCQWSLKRIYATELAFDDLYSNVCDDKRTRGVSIGLDQLETEILRSSVAPETGSKRMRLNTEEVMDLRAPVPEVLPTLRIADSFQVLRQPPVQLSVADGFKWFPYYCSESSISFEN</sequence>
<dbReference type="AlphaFoldDB" id="A0A1Y1XC13"/>
<accession>A0A1Y1XC13</accession>
<protein>
    <submittedName>
        <fullName evidence="1">Uncharacterized protein</fullName>
    </submittedName>
</protein>